<dbReference type="KEGG" id="ain:Acin_0223"/>
<protein>
    <submittedName>
        <fullName evidence="1">Uncharacterized protein</fullName>
    </submittedName>
</protein>
<dbReference type="PATRIC" id="fig|568816.4.peg.215"/>
<proteinExistence type="predicted"/>
<name>G4Q7C9_ACIIR</name>
<dbReference type="HOGENOM" id="CLU_713411_0_0_9"/>
<dbReference type="AlphaFoldDB" id="G4Q7C9"/>
<keyword evidence="2" id="KW-1185">Reference proteome</keyword>
<dbReference type="Proteomes" id="UP000007093">
    <property type="component" value="Chromosome"/>
</dbReference>
<sequence>MIKRPFFAFGSSFLAAVPWQSSQEGFLMMEDKNQMAHQDPVDQEDLVETDVRPLEEREKEAVKGELIETEQPVDYEKEAEYICRWGAARASVIVMTPFLGSLALMANEVYMITRLSDLYGVELETGAIAGLIGSLGASFVGQTLFTLIPFPPLQVPMAVAITYGVGKAADAWLKAGQPKDMDRIKEIFEAARKEGIARFKEFKEDPTRNLPLGDETKDMMKEKAGPLFDKIKNAADTATDKVTAAVEDIRSSKEGPKGKLASAMDAASDVAEQARLALQPYKEMALRWIEAQTWDELRSGTLVVPYEDLEKGIREAMKDSEFRFGGCHYAKDGLLELVVEHGKYGTITIDAGIEAFALTSSASYGRFRIHDFAVSENKIGELVVKLLGSRLIMSLVNAVFNMKTISKDDIVCTYSDNTLTVDFTDVIKKSKAAQFVIKDRNLFDIVTLTGLVPEESGLKVCSKWTLIK</sequence>
<evidence type="ECO:0000313" key="2">
    <source>
        <dbReference type="Proteomes" id="UP000007093"/>
    </source>
</evidence>
<gene>
    <name evidence="1" type="ordered locus">Acin_0223</name>
</gene>
<dbReference type="InParanoid" id="G4Q7C9"/>
<evidence type="ECO:0000313" key="1">
    <source>
        <dbReference type="EMBL" id="AEQ21467.1"/>
    </source>
</evidence>
<dbReference type="eggNOG" id="COG3597">
    <property type="taxonomic scope" value="Bacteria"/>
</dbReference>
<organism evidence="1 2">
    <name type="scientific">Acidaminococcus intestini (strain RyC-MR95)</name>
    <dbReference type="NCBI Taxonomy" id="568816"/>
    <lineage>
        <taxon>Bacteria</taxon>
        <taxon>Bacillati</taxon>
        <taxon>Bacillota</taxon>
        <taxon>Negativicutes</taxon>
        <taxon>Acidaminococcales</taxon>
        <taxon>Acidaminococcaceae</taxon>
        <taxon>Acidaminococcus</taxon>
    </lineage>
</organism>
<reference evidence="1 2" key="1">
    <citation type="journal article" date="2011" name="J. Bacteriol.">
        <title>Complete genome sequence of Acidaminococcus intestini RYC-MR95, a Gram-negative bacterium from the phylum Firmicutes.</title>
        <authorList>
            <person name="D'Auria G."/>
            <person name="Galan J.C."/>
            <person name="Rodriguez-Alcayna M."/>
            <person name="Moya A."/>
            <person name="Baquero F."/>
            <person name="Latorre A."/>
        </authorList>
    </citation>
    <scope>NUCLEOTIDE SEQUENCE [LARGE SCALE GENOMIC DNA]</scope>
    <source>
        <strain evidence="1 2">RyC-MR95</strain>
    </source>
</reference>
<dbReference type="EMBL" id="CP003058">
    <property type="protein sequence ID" value="AEQ21467.1"/>
    <property type="molecule type" value="Genomic_DNA"/>
</dbReference>
<accession>G4Q7C9</accession>